<dbReference type="Proteomes" id="UP000235723">
    <property type="component" value="Unassembled WGS sequence"/>
</dbReference>
<gene>
    <name evidence="1" type="ORF">CJ208_05050</name>
</gene>
<dbReference type="PANTHER" id="PTHR13812">
    <property type="entry name" value="KETIMINE REDUCTASE MU-CRYSTALLIN"/>
    <property type="match status" value="1"/>
</dbReference>
<dbReference type="InterPro" id="IPR023401">
    <property type="entry name" value="ODC_N"/>
</dbReference>
<dbReference type="SUPFAM" id="SSF51735">
    <property type="entry name" value="NAD(P)-binding Rossmann-fold domains"/>
    <property type="match status" value="1"/>
</dbReference>
<dbReference type="InterPro" id="IPR003462">
    <property type="entry name" value="ODC_Mu_crystall"/>
</dbReference>
<dbReference type="EMBL" id="PNHD01000005">
    <property type="protein sequence ID" value="PMC60195.1"/>
    <property type="molecule type" value="Genomic_DNA"/>
</dbReference>
<proteinExistence type="predicted"/>
<name>A0A2N6SSZ5_FINMA</name>
<dbReference type="PIRSF" id="PIRSF001439">
    <property type="entry name" value="CryM"/>
    <property type="match status" value="1"/>
</dbReference>
<evidence type="ECO:0000313" key="1">
    <source>
        <dbReference type="EMBL" id="PMC60195.1"/>
    </source>
</evidence>
<accession>A0A2N6SSZ5</accession>
<dbReference type="InterPro" id="IPR036291">
    <property type="entry name" value="NAD(P)-bd_dom_sf"/>
</dbReference>
<reference evidence="1 2" key="1">
    <citation type="submission" date="2017-09" db="EMBL/GenBank/DDBJ databases">
        <title>Bacterial strain isolated from the female urinary microbiota.</title>
        <authorList>
            <person name="Thomas-White K."/>
            <person name="Kumar N."/>
            <person name="Forster S."/>
            <person name="Putonti C."/>
            <person name="Lawley T."/>
            <person name="Wolfe A.J."/>
        </authorList>
    </citation>
    <scope>NUCLEOTIDE SEQUENCE [LARGE SCALE GENOMIC DNA]</scope>
    <source>
        <strain evidence="1 2">UMB0115</strain>
    </source>
</reference>
<dbReference type="Pfam" id="PF02423">
    <property type="entry name" value="OCD_Mu_crystall"/>
    <property type="match status" value="1"/>
</dbReference>
<organism evidence="1 2">
    <name type="scientific">Finegoldia magna</name>
    <name type="common">Peptostreptococcus magnus</name>
    <dbReference type="NCBI Taxonomy" id="1260"/>
    <lineage>
        <taxon>Bacteria</taxon>
        <taxon>Bacillati</taxon>
        <taxon>Bacillota</taxon>
        <taxon>Tissierellia</taxon>
        <taxon>Tissierellales</taxon>
        <taxon>Peptoniphilaceae</taxon>
        <taxon>Finegoldia</taxon>
    </lineage>
</organism>
<dbReference type="AlphaFoldDB" id="A0A2N6SSZ5"/>
<evidence type="ECO:0000313" key="2">
    <source>
        <dbReference type="Proteomes" id="UP000235723"/>
    </source>
</evidence>
<dbReference type="Gene3D" id="3.30.1780.10">
    <property type="entry name" value="ornithine cyclodeaminase, domain 1"/>
    <property type="match status" value="1"/>
</dbReference>
<dbReference type="GO" id="GO:0005737">
    <property type="term" value="C:cytoplasm"/>
    <property type="evidence" value="ECO:0007669"/>
    <property type="project" value="TreeGrafter"/>
</dbReference>
<comment type="caution">
    <text evidence="1">The sequence shown here is derived from an EMBL/GenBank/DDBJ whole genome shotgun (WGS) entry which is preliminary data.</text>
</comment>
<dbReference type="PANTHER" id="PTHR13812:SF19">
    <property type="entry name" value="KETIMINE REDUCTASE MU-CRYSTALLIN"/>
    <property type="match status" value="1"/>
</dbReference>
<dbReference type="Gene3D" id="3.40.50.720">
    <property type="entry name" value="NAD(P)-binding Rossmann-like Domain"/>
    <property type="match status" value="1"/>
</dbReference>
<protein>
    <submittedName>
        <fullName evidence="1">Ornithine cyclodeaminase</fullName>
    </submittedName>
</protein>
<dbReference type="RefSeq" id="WP_102164169.1">
    <property type="nucleotide sequence ID" value="NZ_JAGYZD010000030.1"/>
</dbReference>
<sequence>MKDKFLYISSEDIYSLINENYDYILSTVQEALLLTQSDTVIQHDKTSLIIDERTQNRINCLPATILDKNISGIKWISVFPSNKKKEIDNVEGFTLLSETETGKLKAILNSSLATSLRTAAVGAIAAKYLAKSNSKVIGFIGAGEEAKAHFKLIKCVIPEINTCYFSSRTKTKITDLINELEKLYPDVKFINSSNDYEEAASNSDIIITAISSQEKVLKKKWIKEGSLYIHVAGLEDEFDVALSANKIICDSWECVKHRTQTISQMYKKGLLKDSDIYSDLVDIINGRKKGRESNNEFIYFNSVGLALIDVCLANSLYELAVEYDKGNWIVK</sequence>